<feature type="region of interest" description="Disordered" evidence="1">
    <location>
        <begin position="1"/>
        <end position="39"/>
    </location>
</feature>
<name>A0ABM7HZ35_MYCME</name>
<evidence type="ECO:0000256" key="1">
    <source>
        <dbReference type="SAM" id="MobiDB-lite"/>
    </source>
</evidence>
<dbReference type="EMBL" id="AP022567">
    <property type="protein sequence ID" value="BBX35873.1"/>
    <property type="molecule type" value="Genomic_DNA"/>
</dbReference>
<gene>
    <name evidence="2" type="ORF">MMAGJ_51550</name>
</gene>
<evidence type="ECO:0000313" key="2">
    <source>
        <dbReference type="EMBL" id="BBX35873.1"/>
    </source>
</evidence>
<dbReference type="Proteomes" id="UP000465622">
    <property type="component" value="Chromosome"/>
</dbReference>
<evidence type="ECO:0000313" key="3">
    <source>
        <dbReference type="Proteomes" id="UP000465622"/>
    </source>
</evidence>
<protein>
    <submittedName>
        <fullName evidence="2">Uncharacterized protein</fullName>
    </submittedName>
</protein>
<organism evidence="2 3">
    <name type="scientific">Mycolicibacterium mageritense</name>
    <name type="common">Mycobacterium mageritense</name>
    <dbReference type="NCBI Taxonomy" id="53462"/>
    <lineage>
        <taxon>Bacteria</taxon>
        <taxon>Bacillati</taxon>
        <taxon>Actinomycetota</taxon>
        <taxon>Actinomycetes</taxon>
        <taxon>Mycobacteriales</taxon>
        <taxon>Mycobacteriaceae</taxon>
        <taxon>Mycolicibacterium</taxon>
    </lineage>
</organism>
<keyword evidence="3" id="KW-1185">Reference proteome</keyword>
<reference evidence="2 3" key="1">
    <citation type="journal article" date="2019" name="Emerg. Microbes Infect.">
        <title>Comprehensive subspecies identification of 175 nontuberculous mycobacteria species based on 7547 genomic profiles.</title>
        <authorList>
            <person name="Matsumoto Y."/>
            <person name="Kinjo T."/>
            <person name="Motooka D."/>
            <person name="Nabeya D."/>
            <person name="Jung N."/>
            <person name="Uechi K."/>
            <person name="Horii T."/>
            <person name="Iida T."/>
            <person name="Fujita J."/>
            <person name="Nakamura S."/>
        </authorList>
    </citation>
    <scope>NUCLEOTIDE SEQUENCE [LARGE SCALE GENOMIC DNA]</scope>
    <source>
        <strain evidence="2 3">JCM 12375</strain>
    </source>
</reference>
<accession>A0ABM7HZ35</accession>
<feature type="region of interest" description="Disordered" evidence="1">
    <location>
        <begin position="59"/>
        <end position="83"/>
    </location>
</feature>
<proteinExistence type="predicted"/>
<sequence length="83" mass="8962">MYYSRNSRPRPRAPSDGPETSVERSDGMATGKVDGDNIRRHARIGAVQAVADGRFAEIGPRREDCLSSNDIDGGARSGKATDR</sequence>